<accession>A0A2A5JUI0</accession>
<dbReference type="SMART" id="SM01321">
    <property type="entry name" value="Y1_Tnp"/>
    <property type="match status" value="1"/>
</dbReference>
<name>A0A2A5JUI0_PSEO7</name>
<dbReference type="AlphaFoldDB" id="A0A2A5JUI0"/>
<evidence type="ECO:0000259" key="1">
    <source>
        <dbReference type="SMART" id="SM01321"/>
    </source>
</evidence>
<dbReference type="Gene3D" id="3.30.70.1290">
    <property type="entry name" value="Transposase IS200-like"/>
    <property type="match status" value="1"/>
</dbReference>
<feature type="non-terminal residue" evidence="2">
    <location>
        <position position="192"/>
    </location>
</feature>
<reference evidence="3" key="1">
    <citation type="journal article" date="2019" name="Genome Announc.">
        <title>Draft Genome Sequence of Pseudoalteromonas piscicida Strain 36Y ROTHPW, an Hypersaline Seawater Isolate from the South Coast of Sonora, Mexico.</title>
        <authorList>
            <person name="Sanchez-Diaz R."/>
            <person name="Molina-Garza Z.J."/>
            <person name="Cruz-Suarez L.E."/>
            <person name="Selvin J."/>
            <person name="Kiran G.S."/>
            <person name="Ibarra-Gamez J.C."/>
            <person name="Gomez-Gil B."/>
            <person name="Galaviz-Silva L."/>
        </authorList>
    </citation>
    <scope>NUCLEOTIDE SEQUENCE [LARGE SCALE GENOMIC DNA]</scope>
    <source>
        <strain evidence="3">36Y_RITHPW</strain>
    </source>
</reference>
<dbReference type="GO" id="GO:0003677">
    <property type="term" value="F:DNA binding"/>
    <property type="evidence" value="ECO:0007669"/>
    <property type="project" value="InterPro"/>
</dbReference>
<protein>
    <submittedName>
        <fullName evidence="2">Transposase</fullName>
    </submittedName>
</protein>
<dbReference type="InterPro" id="IPR002686">
    <property type="entry name" value="Transposase_17"/>
</dbReference>
<comment type="caution">
    <text evidence="2">The sequence shown here is derived from an EMBL/GenBank/DDBJ whole genome shotgun (WGS) entry which is preliminary data.</text>
</comment>
<proteinExistence type="predicted"/>
<organism evidence="2 3">
    <name type="scientific">Pseudoalteromonas piscicida</name>
    <dbReference type="NCBI Taxonomy" id="43662"/>
    <lineage>
        <taxon>Bacteria</taxon>
        <taxon>Pseudomonadati</taxon>
        <taxon>Pseudomonadota</taxon>
        <taxon>Gammaproteobacteria</taxon>
        <taxon>Alteromonadales</taxon>
        <taxon>Pseudoalteromonadaceae</taxon>
        <taxon>Pseudoalteromonas</taxon>
    </lineage>
</organism>
<dbReference type="GO" id="GO:0004803">
    <property type="term" value="F:transposase activity"/>
    <property type="evidence" value="ECO:0007669"/>
    <property type="project" value="InterPro"/>
</dbReference>
<dbReference type="EMBL" id="NKHF01000021">
    <property type="protein sequence ID" value="PCK33007.1"/>
    <property type="molecule type" value="Genomic_DNA"/>
</dbReference>
<dbReference type="SUPFAM" id="SSF143422">
    <property type="entry name" value="Transposase IS200-like"/>
    <property type="match status" value="1"/>
</dbReference>
<dbReference type="GO" id="GO:0006313">
    <property type="term" value="P:DNA transposition"/>
    <property type="evidence" value="ECO:0007669"/>
    <property type="project" value="InterPro"/>
</dbReference>
<dbReference type="InterPro" id="IPR036515">
    <property type="entry name" value="Transposase_17_sf"/>
</dbReference>
<dbReference type="PANTHER" id="PTHR34322">
    <property type="entry name" value="TRANSPOSASE, Y1_TNP DOMAIN-CONTAINING"/>
    <property type="match status" value="1"/>
</dbReference>
<dbReference type="Proteomes" id="UP000228621">
    <property type="component" value="Unassembled WGS sequence"/>
</dbReference>
<evidence type="ECO:0000313" key="2">
    <source>
        <dbReference type="EMBL" id="PCK33007.1"/>
    </source>
</evidence>
<gene>
    <name evidence="2" type="ORF">CEX98_04120</name>
</gene>
<dbReference type="PANTHER" id="PTHR34322:SF2">
    <property type="entry name" value="TRANSPOSASE IS200-LIKE DOMAIN-CONTAINING PROTEIN"/>
    <property type="match status" value="1"/>
</dbReference>
<keyword evidence="3" id="KW-1185">Reference proteome</keyword>
<evidence type="ECO:0000313" key="3">
    <source>
        <dbReference type="Proteomes" id="UP000228621"/>
    </source>
</evidence>
<feature type="domain" description="Transposase IS200-like" evidence="1">
    <location>
        <begin position="12"/>
        <end position="187"/>
    </location>
</feature>
<sequence>MATARKKLISLTDTKYYHCISRCVRRAFLCGEDALTGKSFEHRRGWIEEKLLALGAVFCIDVCGYAVMSNHSHLVLHVDDDEAKRLSDKAVVIRWHELFKGNAVTQKFANGEPLSESEHVILAEQVAKYRERLADISWFMRVLNEDIARRANKEDGCTGRFWEGRFKSQALLDEAALAACLAYVDLNPIRAK</sequence>